<dbReference type="InterPro" id="IPR001763">
    <property type="entry name" value="Rhodanese-like_dom"/>
</dbReference>
<dbReference type="Pfam" id="PF00581">
    <property type="entry name" value="Rhodanese"/>
    <property type="match status" value="1"/>
</dbReference>
<gene>
    <name evidence="2" type="ORF">CRM92_09870</name>
</gene>
<evidence type="ECO:0000313" key="3">
    <source>
        <dbReference type="Proteomes" id="UP000219947"/>
    </source>
</evidence>
<dbReference type="EMBL" id="PDEV01000005">
    <property type="protein sequence ID" value="PEN15578.1"/>
    <property type="molecule type" value="Genomic_DNA"/>
</dbReference>
<feature type="domain" description="Rhodanese" evidence="1">
    <location>
        <begin position="12"/>
        <end position="100"/>
    </location>
</feature>
<dbReference type="SUPFAM" id="SSF52821">
    <property type="entry name" value="Rhodanese/Cell cycle control phosphatase"/>
    <property type="match status" value="1"/>
</dbReference>
<dbReference type="AlphaFoldDB" id="A0A2A8D4N4"/>
<proteinExistence type="predicted"/>
<comment type="caution">
    <text evidence="2">The sequence shown here is derived from an EMBL/GenBank/DDBJ whole genome shotgun (WGS) entry which is preliminary data.</text>
</comment>
<accession>A0A2A8D4N4</accession>
<name>A0A2A8D4N4_9MICC</name>
<dbReference type="PANTHER" id="PTHR43031">
    <property type="entry name" value="FAD-DEPENDENT OXIDOREDUCTASE"/>
    <property type="match status" value="1"/>
</dbReference>
<evidence type="ECO:0000259" key="1">
    <source>
        <dbReference type="PROSITE" id="PS50206"/>
    </source>
</evidence>
<dbReference type="PROSITE" id="PS50206">
    <property type="entry name" value="RHODANESE_3"/>
    <property type="match status" value="1"/>
</dbReference>
<dbReference type="RefSeq" id="WP_070661672.1">
    <property type="nucleotide sequence ID" value="NZ_CAURLQ010000001.1"/>
</dbReference>
<organism evidence="2 3">
    <name type="scientific">Rothia dentocariosa</name>
    <dbReference type="NCBI Taxonomy" id="2047"/>
    <lineage>
        <taxon>Bacteria</taxon>
        <taxon>Bacillati</taxon>
        <taxon>Actinomycetota</taxon>
        <taxon>Actinomycetes</taxon>
        <taxon>Micrococcales</taxon>
        <taxon>Micrococcaceae</taxon>
        <taxon>Rothia</taxon>
    </lineage>
</organism>
<dbReference type="Proteomes" id="UP000219947">
    <property type="component" value="Unassembled WGS sequence"/>
</dbReference>
<dbReference type="Gene3D" id="3.40.250.10">
    <property type="entry name" value="Rhodanese-like domain"/>
    <property type="match status" value="1"/>
</dbReference>
<sequence length="110" mass="12007">MNNVPQVTPVDVPADAKIIDVREDYEWEGGHVAGAQHITLGTLTERLSELPGKDEEFYVICHGGGRSNRAAEYLRQNGYQAKNIAGGTSAWFTAKLPMESENGQEPAVVH</sequence>
<reference evidence="2" key="1">
    <citation type="submission" date="2017-10" db="EMBL/GenBank/DDBJ databases">
        <title>Kefir isolates.</title>
        <authorList>
            <person name="Kim Y."/>
            <person name="Blasche S."/>
        </authorList>
    </citation>
    <scope>NUCLEOTIDE SEQUENCE [LARGE SCALE GENOMIC DNA]</scope>
    <source>
        <strain evidence="2">OG2-2</strain>
    </source>
</reference>
<keyword evidence="3" id="KW-1185">Reference proteome</keyword>
<dbReference type="SMART" id="SM00450">
    <property type="entry name" value="RHOD"/>
    <property type="match status" value="1"/>
</dbReference>
<dbReference type="PANTHER" id="PTHR43031:SF1">
    <property type="entry name" value="PYRIDINE NUCLEOTIDE-DISULPHIDE OXIDOREDUCTASE"/>
    <property type="match status" value="1"/>
</dbReference>
<dbReference type="CDD" id="cd00158">
    <property type="entry name" value="RHOD"/>
    <property type="match status" value="1"/>
</dbReference>
<evidence type="ECO:0000313" key="2">
    <source>
        <dbReference type="EMBL" id="PEN15578.1"/>
    </source>
</evidence>
<protein>
    <submittedName>
        <fullName evidence="2">Rhodanese-like domain-containing protein</fullName>
    </submittedName>
</protein>
<dbReference type="InterPro" id="IPR036873">
    <property type="entry name" value="Rhodanese-like_dom_sf"/>
</dbReference>
<dbReference type="InterPro" id="IPR050229">
    <property type="entry name" value="GlpE_sulfurtransferase"/>
</dbReference>